<organism evidence="1 2">
    <name type="scientific">Pleurotus cornucopiae</name>
    <name type="common">Cornucopia mushroom</name>
    <dbReference type="NCBI Taxonomy" id="5321"/>
    <lineage>
        <taxon>Eukaryota</taxon>
        <taxon>Fungi</taxon>
        <taxon>Dikarya</taxon>
        <taxon>Basidiomycota</taxon>
        <taxon>Agaricomycotina</taxon>
        <taxon>Agaricomycetes</taxon>
        <taxon>Agaricomycetidae</taxon>
        <taxon>Agaricales</taxon>
        <taxon>Pleurotineae</taxon>
        <taxon>Pleurotaceae</taxon>
        <taxon>Pleurotus</taxon>
    </lineage>
</organism>
<name>A0ACB7IHL2_PLECO</name>
<protein>
    <submittedName>
        <fullName evidence="1">Uncharacterized protein</fullName>
    </submittedName>
</protein>
<dbReference type="EMBL" id="WQMT02000011">
    <property type="protein sequence ID" value="KAG9217655.1"/>
    <property type="molecule type" value="Genomic_DNA"/>
</dbReference>
<reference evidence="1 2" key="1">
    <citation type="journal article" date="2021" name="Appl. Environ. Microbiol.">
        <title>Genetic linkage and physical mapping for an oyster mushroom Pleurotus cornucopiae and QTL analysis for the trait cap color.</title>
        <authorList>
            <person name="Zhang Y."/>
            <person name="Gao W."/>
            <person name="Sonnenberg A."/>
            <person name="Chen Q."/>
            <person name="Zhang J."/>
            <person name="Huang C."/>
        </authorList>
    </citation>
    <scope>NUCLEOTIDE SEQUENCE [LARGE SCALE GENOMIC DNA]</scope>
    <source>
        <strain evidence="1">CCMSSC00406</strain>
    </source>
</reference>
<proteinExistence type="predicted"/>
<comment type="caution">
    <text evidence="1">The sequence shown here is derived from an EMBL/GenBank/DDBJ whole genome shotgun (WGS) entry which is preliminary data.</text>
</comment>
<evidence type="ECO:0000313" key="2">
    <source>
        <dbReference type="Proteomes" id="UP000824881"/>
    </source>
</evidence>
<keyword evidence="2" id="KW-1185">Reference proteome</keyword>
<dbReference type="Proteomes" id="UP000824881">
    <property type="component" value="Unassembled WGS sequence"/>
</dbReference>
<evidence type="ECO:0000313" key="1">
    <source>
        <dbReference type="EMBL" id="KAG9217655.1"/>
    </source>
</evidence>
<sequence length="4200" mass="469440">MTEREIKLRKFFNTTLAGQKPLAPSQKDLFIEAFCSQADVIGCLNHVRNSLQGLQVIQSVMRFDLSENFFNSGAVKVLTYLQGPDVVNIDSGKFVFQYLHAIVEPPIFWTPFSEAFKAQRLGDEAQKCFAWVLLQLIMLSDNDGAGYRALAQDQQIIDILLHSPDLELRTYGQKLKNAVATADVKGDYRPGGRHDNDFEDYREISILPTGDEVMSSEFPFLRRRVDVDDPETLGSRAATYLDNQFRLLREDMLSEMREEIQIARGQKKGTRQGFSADGLELIDVHCEPDVNHDKWGILLRLSIEFPQFRKLQPKQRVDYLKHHPKFLAHQSLTCLFGDGHIIGFASIQRDENLLTGSPPTLLLHPHGSKDTIESLLTKLQSSTLLSIMQINTALFAYEPVLKAIQSMKIVPLEKEILFWHDGYTPISPQGMARSIASLIQASPQSDLQGVLHTPKSIKLDESQSRSLLAGLSQRVTLIQGPPGTGKSFIGALLAKVIHDHTSQSILVVCYTNHALDQFLEDLLDIGIPIDSMVRLGSKSTSRTERALLRNQGSNFRLGRNDWTSITELKQQLQDVATKLKHAFDQYKVAKVHANDILAYLEFEEPDFFEAFSVPQSEDGEILVGRNGRQILPTYLLEQWMRGRDAGILKTHNHVTSAKTIWTTPQVARFQRVSEWQAAIIRERVSEFVRYAKLYDATREQLEATFARKDTEILKAKRIVGCTTTAAAKYTQVLQSASPEVLLVEEAGEILESHVLTALGGNKEQLILIGDHKQLRPKVNSYTLTVEKGEGYDLNVSLFERLVIKGYPHETLNAQHRMRPEISSLVRELTYPDLVDAPSTQGRPDTRGLRDNVIFIDHSHPEDDNPEIVDRFATSSKQNSYEVAIVIKIIRYLAQQGYGTDSMVVLTPYLGQLNNLFNELKKDTDPILNDLDSFDLVRAGLVTQASAKLTKKSIRLATIDNYQGEESDIVIISLTRSNPNNDIGFMFSPERLNVLLSRARNGLIIVGNATTYTHSKKGGELWSKLIDLLRSGGHLYEGLPVKCERHPSRIATLVNTDDFDTLCPDGGCAEPCGSKLSCGLHTCPSKCHQLADHSKMKCLQIMTTQCPNGKHTTRYKCHQGAPPNCQKCEQDVKRREQKAQQDFDLKLKQEAEQFAHLKKMAEIEFDIELERQKLRDAQLVKEREDAIRQRKEELAETIRMATAGNIQKSTSDDDDVIEAEGPHSPPVTIQTPPPLSTNKPTPLMPTPTPTLPLKATSTPNEVGKAQESGPETEWKRQKSLEGAANDAIDTLMEMTGLEEVKSQLLRIKDKVDIARRQNTSLKNERFHAVLQGNPGTGKTTVARIYAKFLTSVDALPGNKFIETTGARLSNDGVPEAKKLLEGLINDGGGALFIDEAYQLTSGHNFQGRQVLDFLLAEMENSVGKIVFLFAGYRKEMEKFFEHNPGLPSRVPYSMLFEDYTDAELLGMLEKMIKKHWEGRMKVEDGTRGLFCRIAVRRLGCGRGKEGFGNTRALANMFDRIRERQAARVQKARRSGQPNSDFELLGVDIIGPDPAAVLRESTAYTKLKQLTGLSSVKQSVDSLFSLIATNYERELHEKKPVEVSLNRVFIGSPGTGKTTVAKLYGEILANMGVLSNGEVVVKNPADFVGSALGQSEANTKAILASTVGKVLVIDEAYMLYSKQGGTADPYKTAVIDTIVAEVQSVPGEDRCVLLLGYKEQMEEMFQNVNPGLARRFAIENAFKFEDFTDPELLEIMNLKLKQQDLAATDAAKKVAIAVLARARNRPNFGNGGEVENLLSQAKARYQARAAKNAVDIVFEPQDFDPDHDRNSRAATNLQELFKDIIGCENVITRLGDYQRIAETIKAKNLDPRTLIPTSFVFKGPPGTGKTTVARKMGQVYYDMGFLSSSEVVECSASDLVGEYVGQTGPKTKKLFEKALGRVLFVDEAYRLGEGHFAQEAMDELVGILTQERYMGKIIVILAGYDTEMDRLLGVNPGLASRFPESIIFEDVKPAHALKLLAADLTKSGIRLAELEDTSSDGYDSLTELIEDLSILPSWGNARDIKTLAKKMVQWTFANQDPSAASSSATETILPLDKAVSIIRQMLDERQKQEDNKNSRGNAHPSFPMQTMNAGPPPRHTTKMVQNTKTKAPRPPKKAGTPPPAEASSSERDPGVSDDVWAQLERAKAEKLRVEKEAQAVIQKAERARAEAKRKEEKLKREIQEMEQAERNAQEDAAKRALQKKLEEERLKALRAKEERIRQEKILQAKREAERRRKQEEQKAQEKLREMGVCSAGYRWIPCGDGWRCAGGSHYVSRARLVLQATGLACKSKIGRPPNAFVKISRIGSIEAEDSQECRTKVVKGTMSPKWEESFRLSFDSMDSLIAFELFDDGLGTPMSYGIVEKTVSDILSSHRSEVIFPSCDAILSIRVEIQTEPTPSQTLIEVVKALDKLMEIPESTQLHSYIAVSSKAVSLVSEIVEVQSDVDQEMRSLCEAMSSLYEFADPLEAMCKNYQELDSTVVDVVKQVLHQTIECALFIQEYCGKGFAGQDTSPLVKLKVKEFRDAFTSLGDSLDMGLGVETPLASIRVPPGIPDVQELTLKEALNPAEMNWSGRPTCHPRTRLDAHRLITQWIIEPPTTSQSKVLWITGLAGAGKSTLATTVANMYAEIGRLGAFVFFDRDVTERSNPLNFVRTLAYELSRFDGRISAEVEGAITLNPRIAQMQLDSQFRDLVRLPLQSAASDSSWGISLAEGGPVVIVIDSLDECGNETSRNQLLKILAKETPQLPPIFRVIITSRSEPDIHRAFDKEPHIKHLELEVSPDDQDVRVYMESRIREIAEANSLDETWPGDDVLRSFVSGAGGLFIWASTACKYIDSYDPDSALEELLQGDGFHEGLDVLYKRALQGAWDWEASDFKDHFQAVVGFVLVAKNPLRSSTIEQLLDIPAQKVLWRLSSVIRHNSGPVRILHKSFSEFISTSDRCGDSIWLINVPHQEYQAATKCIHQMEKSFEVTRRFVLGLACETDYDEAVTYACEHWIHHVLAVIDGAERVEMASAVYSFMKVHTMHWLEAMSILGKSRSAPSTLERLYKWATDVGVDDTRVLAYDAYRFATFFAETIAEHPAMVTQVALPFAPSESTIYQLFHDHRELPTVMGGYEQKWSPSLRAFPILDTSVISASFSPDMTRVVSTGARFDDDAPINGDENNCVRCWDVATGTEAMPSVKLEYSSVAQFSPDGAQIWVATGQGHVYVLDASTGDQLSKLTIVMWANEPNDPIKASGTTGPQLQSDVEPTIEGGFTRAAFSSDGRWVVFGDDSGELYVIDREAGKQAYDILDDCSRLEWRDVVRMFNSIAFSPDGRVFAAGSGDGNLYIWRTETGEKLFAPLEGHSAEVILVAFSQEGNKLYSASEDGNVRVWDCTTGFGINSINVNIDEISGFQPIAFSPDGRIASTSTNGTIQIWDVSTGEEMGPVLQGHFNAVSAMSFSQDGSRLVSGAFKDNIQTWDVSGSRTGELVRFSRHDRPPHTVRFSPSGLIVRSSRPDETKFWSAITGRELKMVRYDKSTDFMALLDDYDGDDEELKRKFKENRAKSDNAPDMLVTSSGDTVTLIDPLLNAHLSEWETVIQHSGLATPLSWSVSDSCVFYHYPKSIAGEVDGAVKNEAESWKIWRLPRELRHRSNAVRPNFIAFGIWNEGRKNQVYRQWKRKKGAPSLPQPPPSGNRTPNGQIWAHEPKNMYYIDVRPGSKLSAITIWSESMIKELGENYEETMAKAESRPEPLPTRLLPYPMLTRQIYFEKVCHRIPIHSDPLRKMVLAEYPEPKTASATKYLLPDFGTAYEPQFKLEEFLPADYFPEILLVNDPQSLTAGGLLSDPETKVKVEASPRRYKLKYPHVYRHSIDYERPTAVDTCTAHLNLAGAPSLRPSSPKGKHNIFRGAMRFDIPLLADTPDRSTGVVVKIADPKGGEELANEAWIYNKIYGVARPQPDNMVYDYPSDSGSQRHLMEEWTGYNLLVPYIQYPVPVSAVVPKFYGYYEPEAPESQSREREKLGAILLLEDCGVPVVYDTLSKDHKTTCLSLLARLYIHGYLYNSHPSKILVQPGPLEKKPDRRGIEEPRFRIVGMGSAMTFETFKAREMEDAQRGQQDRENTKGRAKTGVQSILDAAREHRKMAKEGRDKMAAILAKWKEAQRREFERARSQMGVPLLG</sequence>
<accession>A0ACB7IHL2</accession>
<gene>
    <name evidence="1" type="ORF">CCMSSC00406_0003656</name>
</gene>